<organism evidence="1 2">
    <name type="scientific">Senna tora</name>
    <dbReference type="NCBI Taxonomy" id="362788"/>
    <lineage>
        <taxon>Eukaryota</taxon>
        <taxon>Viridiplantae</taxon>
        <taxon>Streptophyta</taxon>
        <taxon>Embryophyta</taxon>
        <taxon>Tracheophyta</taxon>
        <taxon>Spermatophyta</taxon>
        <taxon>Magnoliopsida</taxon>
        <taxon>eudicotyledons</taxon>
        <taxon>Gunneridae</taxon>
        <taxon>Pentapetalae</taxon>
        <taxon>rosids</taxon>
        <taxon>fabids</taxon>
        <taxon>Fabales</taxon>
        <taxon>Fabaceae</taxon>
        <taxon>Caesalpinioideae</taxon>
        <taxon>Cassia clade</taxon>
        <taxon>Senna</taxon>
    </lineage>
</organism>
<evidence type="ECO:0000313" key="2">
    <source>
        <dbReference type="Proteomes" id="UP000634136"/>
    </source>
</evidence>
<reference evidence="1" key="1">
    <citation type="submission" date="2020-09" db="EMBL/GenBank/DDBJ databases">
        <title>Genome-Enabled Discovery of Anthraquinone Biosynthesis in Senna tora.</title>
        <authorList>
            <person name="Kang S.-H."/>
            <person name="Pandey R.P."/>
            <person name="Lee C.-M."/>
            <person name="Sim J.-S."/>
            <person name="Jeong J.-T."/>
            <person name="Choi B.-S."/>
            <person name="Jung M."/>
            <person name="Ginzburg D."/>
            <person name="Zhao K."/>
            <person name="Won S.Y."/>
            <person name="Oh T.-J."/>
            <person name="Yu Y."/>
            <person name="Kim N.-H."/>
            <person name="Lee O.R."/>
            <person name="Lee T.-H."/>
            <person name="Bashyal P."/>
            <person name="Kim T.-S."/>
            <person name="Lee W.-H."/>
            <person name="Kawkins C."/>
            <person name="Kim C.-K."/>
            <person name="Kim J.S."/>
            <person name="Ahn B.O."/>
            <person name="Rhee S.Y."/>
            <person name="Sohng J.K."/>
        </authorList>
    </citation>
    <scope>NUCLEOTIDE SEQUENCE</scope>
    <source>
        <tissue evidence="1">Leaf</tissue>
    </source>
</reference>
<evidence type="ECO:0000313" key="1">
    <source>
        <dbReference type="EMBL" id="KAF7820589.1"/>
    </source>
</evidence>
<proteinExistence type="predicted"/>
<protein>
    <submittedName>
        <fullName evidence="1">Uncharacterized protein</fullName>
    </submittedName>
</protein>
<keyword evidence="2" id="KW-1185">Reference proteome</keyword>
<dbReference type="AlphaFoldDB" id="A0A834TN86"/>
<accession>A0A834TN86</accession>
<gene>
    <name evidence="1" type="ORF">G2W53_026044</name>
</gene>
<name>A0A834TN86_9FABA</name>
<dbReference type="Proteomes" id="UP000634136">
    <property type="component" value="Unassembled WGS sequence"/>
</dbReference>
<dbReference type="EMBL" id="JAAIUW010000008">
    <property type="protein sequence ID" value="KAF7820589.1"/>
    <property type="molecule type" value="Genomic_DNA"/>
</dbReference>
<comment type="caution">
    <text evidence="1">The sequence shown here is derived from an EMBL/GenBank/DDBJ whole genome shotgun (WGS) entry which is preliminary data.</text>
</comment>
<sequence>MVGKLEAEAYELYSLRSPYDLLAVAKRPVGEASKL</sequence>